<sequence length="116" mass="12141">MGSYLSSFFIEARTALLQFFGLVIVDHQIKTQEGSSTSSSEKQEDEKASEESSQDPPPATTDPKADPPTDNSVISLSLSLSLSQLEDPPAVTVSALARRTPPVSSGSGGQINSTSA</sequence>
<feature type="region of interest" description="Disordered" evidence="1">
    <location>
        <begin position="92"/>
        <end position="116"/>
    </location>
</feature>
<accession>A0A8X8CFK8</accession>
<comment type="caution">
    <text evidence="2">The sequence shown here is derived from an EMBL/GenBank/DDBJ whole genome shotgun (WGS) entry which is preliminary data.</text>
</comment>
<name>A0A8X8CFK8_POPTO</name>
<dbReference type="OrthoDB" id="859675at2759"/>
<reference evidence="2" key="1">
    <citation type="journal article" date="2020" name="bioRxiv">
        <title>Hybrid origin of Populus tomentosa Carr. identified through genome sequencing and phylogenomic analysis.</title>
        <authorList>
            <person name="An X."/>
            <person name="Gao K."/>
            <person name="Chen Z."/>
            <person name="Li J."/>
            <person name="Yang X."/>
            <person name="Yang X."/>
            <person name="Zhou J."/>
            <person name="Guo T."/>
            <person name="Zhao T."/>
            <person name="Huang S."/>
            <person name="Miao D."/>
            <person name="Khan W.U."/>
            <person name="Rao P."/>
            <person name="Ye M."/>
            <person name="Lei B."/>
            <person name="Liao W."/>
            <person name="Wang J."/>
            <person name="Ji L."/>
            <person name="Li Y."/>
            <person name="Guo B."/>
            <person name="Mustafa N.S."/>
            <person name="Li S."/>
            <person name="Yun Q."/>
            <person name="Keller S.R."/>
            <person name="Mao J."/>
            <person name="Zhang R."/>
            <person name="Strauss S.H."/>
        </authorList>
    </citation>
    <scope>NUCLEOTIDE SEQUENCE</scope>
    <source>
        <strain evidence="2">GM15</strain>
        <tissue evidence="2">Leaf</tissue>
    </source>
</reference>
<gene>
    <name evidence="2" type="ORF">POTOM_044525</name>
</gene>
<keyword evidence="3" id="KW-1185">Reference proteome</keyword>
<dbReference type="EMBL" id="JAAWWB010000025">
    <property type="protein sequence ID" value="KAG6752302.1"/>
    <property type="molecule type" value="Genomic_DNA"/>
</dbReference>
<evidence type="ECO:0000256" key="1">
    <source>
        <dbReference type="SAM" id="MobiDB-lite"/>
    </source>
</evidence>
<dbReference type="AlphaFoldDB" id="A0A8X8CFK8"/>
<evidence type="ECO:0000313" key="3">
    <source>
        <dbReference type="Proteomes" id="UP000886885"/>
    </source>
</evidence>
<dbReference type="Proteomes" id="UP000886885">
    <property type="component" value="Chromosome 13A"/>
</dbReference>
<feature type="region of interest" description="Disordered" evidence="1">
    <location>
        <begin position="30"/>
        <end position="73"/>
    </location>
</feature>
<feature type="compositionally biased region" description="Basic and acidic residues" evidence="1">
    <location>
        <begin position="41"/>
        <end position="50"/>
    </location>
</feature>
<feature type="compositionally biased region" description="Polar residues" evidence="1">
    <location>
        <begin position="102"/>
        <end position="116"/>
    </location>
</feature>
<organism evidence="2 3">
    <name type="scientific">Populus tomentosa</name>
    <name type="common">Chinese white poplar</name>
    <dbReference type="NCBI Taxonomy" id="118781"/>
    <lineage>
        <taxon>Eukaryota</taxon>
        <taxon>Viridiplantae</taxon>
        <taxon>Streptophyta</taxon>
        <taxon>Embryophyta</taxon>
        <taxon>Tracheophyta</taxon>
        <taxon>Spermatophyta</taxon>
        <taxon>Magnoliopsida</taxon>
        <taxon>eudicotyledons</taxon>
        <taxon>Gunneridae</taxon>
        <taxon>Pentapetalae</taxon>
        <taxon>rosids</taxon>
        <taxon>fabids</taxon>
        <taxon>Malpighiales</taxon>
        <taxon>Salicaceae</taxon>
        <taxon>Saliceae</taxon>
        <taxon>Populus</taxon>
    </lineage>
</organism>
<feature type="compositionally biased region" description="Polar residues" evidence="1">
    <location>
        <begin position="31"/>
        <end position="40"/>
    </location>
</feature>
<proteinExistence type="predicted"/>
<protein>
    <submittedName>
        <fullName evidence="2">Uncharacterized protein</fullName>
    </submittedName>
</protein>
<evidence type="ECO:0000313" key="2">
    <source>
        <dbReference type="EMBL" id="KAG6752302.1"/>
    </source>
</evidence>